<reference evidence="2 3" key="1">
    <citation type="submission" date="2015-08" db="EMBL/GenBank/DDBJ databases">
        <title>The genome of the Asian arowana (Scleropages formosus).</title>
        <authorList>
            <person name="Tan M.H."/>
            <person name="Gan H.M."/>
            <person name="Croft L.J."/>
            <person name="Austin C.M."/>
        </authorList>
    </citation>
    <scope>NUCLEOTIDE SEQUENCE [LARGE SCALE GENOMIC DNA]</scope>
    <source>
        <strain evidence="2">Aro1</strain>
    </source>
</reference>
<sequence>MTEPGIASPFKRVFLKGEKGRDKKAQEKATERRALHTVSLSLPDHRVDPEVLLNDYIEKEVK</sequence>
<dbReference type="EMBL" id="JARO02012331">
    <property type="protein sequence ID" value="KPP59322.1"/>
    <property type="molecule type" value="Genomic_DNA"/>
</dbReference>
<dbReference type="PANTHER" id="PTHR21642:SF4">
    <property type="entry name" value="CEREBRAL CAVERNOUS MALFORMATIONS 2 PROTEIN"/>
    <property type="match status" value="1"/>
</dbReference>
<feature type="compositionally biased region" description="Basic and acidic residues" evidence="1">
    <location>
        <begin position="15"/>
        <end position="32"/>
    </location>
</feature>
<evidence type="ECO:0000313" key="3">
    <source>
        <dbReference type="Proteomes" id="UP000034805"/>
    </source>
</evidence>
<dbReference type="GO" id="GO:0007507">
    <property type="term" value="P:heart development"/>
    <property type="evidence" value="ECO:0007669"/>
    <property type="project" value="TreeGrafter"/>
</dbReference>
<organism evidence="2 3">
    <name type="scientific">Scleropages formosus</name>
    <name type="common">Asian bonytongue</name>
    <name type="synonym">Osteoglossum formosum</name>
    <dbReference type="NCBI Taxonomy" id="113540"/>
    <lineage>
        <taxon>Eukaryota</taxon>
        <taxon>Metazoa</taxon>
        <taxon>Chordata</taxon>
        <taxon>Craniata</taxon>
        <taxon>Vertebrata</taxon>
        <taxon>Euteleostomi</taxon>
        <taxon>Actinopterygii</taxon>
        <taxon>Neopterygii</taxon>
        <taxon>Teleostei</taxon>
        <taxon>Osteoglossocephala</taxon>
        <taxon>Osteoglossomorpha</taxon>
        <taxon>Osteoglossiformes</taxon>
        <taxon>Osteoglossidae</taxon>
        <taxon>Scleropages</taxon>
    </lineage>
</organism>
<dbReference type="AlphaFoldDB" id="A0A0P7Y0Z9"/>
<comment type="caution">
    <text evidence="2">The sequence shown here is derived from an EMBL/GenBank/DDBJ whole genome shotgun (WGS) entry which is preliminary data.</text>
</comment>
<evidence type="ECO:0000313" key="2">
    <source>
        <dbReference type="EMBL" id="KPP59322.1"/>
    </source>
</evidence>
<protein>
    <submittedName>
        <fullName evidence="2">Uncharacterized protein</fullName>
    </submittedName>
</protein>
<gene>
    <name evidence="2" type="ORF">Z043_122767</name>
</gene>
<evidence type="ECO:0000256" key="1">
    <source>
        <dbReference type="SAM" id="MobiDB-lite"/>
    </source>
</evidence>
<dbReference type="InterPro" id="IPR026159">
    <property type="entry name" value="Malcavernin"/>
</dbReference>
<dbReference type="Proteomes" id="UP000034805">
    <property type="component" value="Unassembled WGS sequence"/>
</dbReference>
<feature type="non-terminal residue" evidence="2">
    <location>
        <position position="62"/>
    </location>
</feature>
<name>A0A0P7Y0Z9_SCLFO</name>
<proteinExistence type="predicted"/>
<dbReference type="GO" id="GO:0001570">
    <property type="term" value="P:vasculogenesis"/>
    <property type="evidence" value="ECO:0007669"/>
    <property type="project" value="TreeGrafter"/>
</dbReference>
<accession>A0A0P7Y0Z9</accession>
<dbReference type="PANTHER" id="PTHR21642">
    <property type="entry name" value="CEREBRAL CAVERNOUS MALFORMATIONS PROTEIN 2 HOMOLOG"/>
    <property type="match status" value="1"/>
</dbReference>
<feature type="region of interest" description="Disordered" evidence="1">
    <location>
        <begin position="1"/>
        <end position="32"/>
    </location>
</feature>